<dbReference type="GO" id="GO:0014069">
    <property type="term" value="C:postsynaptic density"/>
    <property type="evidence" value="ECO:0007669"/>
    <property type="project" value="TreeGrafter"/>
</dbReference>
<keyword evidence="5" id="KW-0963">Cytoplasm</keyword>
<evidence type="ECO:0000256" key="14">
    <source>
        <dbReference type="ARBA" id="ARBA00072931"/>
    </source>
</evidence>
<name>A0A6P6NI16_CARAU</name>
<comment type="subunit">
    <text evidence="13">Heterodimer of an alpha and a beta subunit or an alpha and a gamma subunit.</text>
</comment>
<keyword evidence="10" id="KW-0009">Actin-binding</keyword>
<dbReference type="PANTHER" id="PTHR10672:SF4">
    <property type="entry name" value="ALPHA-ADDUCIN"/>
    <property type="match status" value="1"/>
</dbReference>
<keyword evidence="11" id="KW-0206">Cytoskeleton</keyword>
<evidence type="ECO:0000256" key="9">
    <source>
        <dbReference type="ARBA" id="ARBA00023136"/>
    </source>
</evidence>
<dbReference type="GO" id="GO:0005925">
    <property type="term" value="C:focal adhesion"/>
    <property type="evidence" value="ECO:0007669"/>
    <property type="project" value="TreeGrafter"/>
</dbReference>
<sequence length="643" mass="71308">MNGDSGAGVVTAPPPTNPPHKERYFDRVDESSPEYQRERNMAPDLRQDFNMMEQRKRVSMILQSPAFCDELESLIQDQMKKGKTPTSLLALQQIADFMSTSAPPMYPAAPQGGMAALNMSLGMVTPVNDLRGSDSIAYEKGEKLLRCKLAAFYRLTDLFSWSQLIYNHLTVRLNSEQERFLIVPFGLLYSEVTASSLVKVDLQGEIVDRGSTNLGVNQAGFTLHSSIYAARPDVKCIVHIHTAAGAAVSAMKCGLLPISPEALSLGEVSYHDYHGILVDEEESVLIQKNLGPKSKVLILRNHGLVSVGETVEEAFYYIHNLVTACEIQVRTLASAGGPNNLIMLDPSKYKSRPPHLEPLGDGSSSHPKWQIGEQEFEAMMRMLDNLGYRTGYPYRCPALRDKAKKYSDVETPPSATGYSYAEDSDSGVRSPLKHSFQRQPRDKTRWLASESAEEGQDGSASPKAKTKVWTNITHDHVKPLLQSLSSGVCVPSCITNCLWTKEDSLRQAAVANQFVPLNTNPKEVQEMRNKIREQNLQDKKTAGPQSQVLTGAVVDRSYVQGELVTASKAIIEKEYQPRVVVSKTGPNPFNKLTDQELDEYRKEVELKQKGTEDQTPETEEENALSSPVRVEEGDGNAKEYLLP</sequence>
<feature type="region of interest" description="Disordered" evidence="16">
    <location>
        <begin position="1"/>
        <end position="42"/>
    </location>
</feature>
<organism evidence="18 19">
    <name type="scientific">Carassius auratus</name>
    <name type="common">Goldfish</name>
    <dbReference type="NCBI Taxonomy" id="7957"/>
    <lineage>
        <taxon>Eukaryota</taxon>
        <taxon>Metazoa</taxon>
        <taxon>Chordata</taxon>
        <taxon>Craniata</taxon>
        <taxon>Vertebrata</taxon>
        <taxon>Euteleostomi</taxon>
        <taxon>Actinopterygii</taxon>
        <taxon>Neopterygii</taxon>
        <taxon>Teleostei</taxon>
        <taxon>Ostariophysi</taxon>
        <taxon>Cypriniformes</taxon>
        <taxon>Cyprinidae</taxon>
        <taxon>Cyprininae</taxon>
        <taxon>Carassius</taxon>
    </lineage>
</organism>
<dbReference type="GO" id="GO:1903142">
    <property type="term" value="P:positive regulation of establishment of endothelial barrier"/>
    <property type="evidence" value="ECO:0007669"/>
    <property type="project" value="TreeGrafter"/>
</dbReference>
<feature type="region of interest" description="Disordered" evidence="16">
    <location>
        <begin position="403"/>
        <end position="464"/>
    </location>
</feature>
<dbReference type="AlphaFoldDB" id="A0A6P6NI16"/>
<protein>
    <recommendedName>
        <fullName evidence="14">Alpha-adducin</fullName>
    </recommendedName>
    <alternativeName>
        <fullName evidence="15">Erythrocyte adducin subunit alpha</fullName>
    </alternativeName>
</protein>
<evidence type="ECO:0000256" key="13">
    <source>
        <dbReference type="ARBA" id="ARBA00065959"/>
    </source>
</evidence>
<dbReference type="SMART" id="SM01007">
    <property type="entry name" value="Aldolase_II"/>
    <property type="match status" value="1"/>
</dbReference>
<dbReference type="GO" id="GO:1903393">
    <property type="term" value="P:positive regulation of adherens junction organization"/>
    <property type="evidence" value="ECO:0007669"/>
    <property type="project" value="TreeGrafter"/>
</dbReference>
<dbReference type="SUPFAM" id="SSF53639">
    <property type="entry name" value="AraD/HMP-PK domain-like"/>
    <property type="match status" value="1"/>
</dbReference>
<comment type="similarity">
    <text evidence="3">Belongs to the aldolase class II family. Adducin subfamily.</text>
</comment>
<dbReference type="GeneID" id="113080775"/>
<evidence type="ECO:0000256" key="4">
    <source>
        <dbReference type="ARBA" id="ARBA00022475"/>
    </source>
</evidence>
<evidence type="ECO:0000256" key="8">
    <source>
        <dbReference type="ARBA" id="ARBA00022990"/>
    </source>
</evidence>
<evidence type="ECO:0000313" key="19">
    <source>
        <dbReference type="RefSeq" id="XP_026108617.1"/>
    </source>
</evidence>
<dbReference type="FunFam" id="3.40.225.10:FF:000002">
    <property type="entry name" value="alpha-adducin isoform X2"/>
    <property type="match status" value="1"/>
</dbReference>
<dbReference type="Proteomes" id="UP000515129">
    <property type="component" value="Unplaced"/>
</dbReference>
<evidence type="ECO:0000256" key="7">
    <source>
        <dbReference type="ARBA" id="ARBA00022860"/>
    </source>
</evidence>
<evidence type="ECO:0000259" key="17">
    <source>
        <dbReference type="SMART" id="SM01007"/>
    </source>
</evidence>
<feature type="region of interest" description="Disordered" evidence="16">
    <location>
        <begin position="586"/>
        <end position="643"/>
    </location>
</feature>
<comment type="function">
    <text evidence="12">Membrane-cytoskeleton-associated protein that promotes the assembly of the spectrin-actin network. Binds to calmodulin.</text>
</comment>
<gene>
    <name evidence="19" type="primary">LOC113080775</name>
</gene>
<evidence type="ECO:0000256" key="1">
    <source>
        <dbReference type="ARBA" id="ARBA00004245"/>
    </source>
</evidence>
<evidence type="ECO:0000256" key="11">
    <source>
        <dbReference type="ARBA" id="ARBA00023212"/>
    </source>
</evidence>
<dbReference type="RefSeq" id="XP_026108617.1">
    <property type="nucleotide sequence ID" value="XM_026252832.1"/>
</dbReference>
<comment type="subcellular location">
    <subcellularLocation>
        <location evidence="2">Cell membrane</location>
        <topology evidence="2">Peripheral membrane protein</topology>
        <orientation evidence="2">Cytoplasmic side</orientation>
    </subcellularLocation>
    <subcellularLocation>
        <location evidence="1">Cytoplasm</location>
        <location evidence="1">Cytoskeleton</location>
    </subcellularLocation>
</comment>
<keyword evidence="18" id="KW-1185">Reference proteome</keyword>
<dbReference type="Pfam" id="PF00596">
    <property type="entry name" value="Aldolase_II"/>
    <property type="match status" value="1"/>
</dbReference>
<feature type="compositionally biased region" description="Basic and acidic residues" evidence="16">
    <location>
        <begin position="19"/>
        <end position="42"/>
    </location>
</feature>
<dbReference type="GO" id="GO:0007010">
    <property type="term" value="P:cytoskeleton organization"/>
    <property type="evidence" value="ECO:0007669"/>
    <property type="project" value="UniProtKB-ARBA"/>
</dbReference>
<evidence type="ECO:0000313" key="18">
    <source>
        <dbReference type="Proteomes" id="UP000515129"/>
    </source>
</evidence>
<dbReference type="InterPro" id="IPR051017">
    <property type="entry name" value="Aldolase-II_Adducin_sf"/>
</dbReference>
<dbReference type="GO" id="GO:0051015">
    <property type="term" value="F:actin filament binding"/>
    <property type="evidence" value="ECO:0007669"/>
    <property type="project" value="TreeGrafter"/>
</dbReference>
<keyword evidence="9" id="KW-0472">Membrane</keyword>
<accession>A0A6P6NI16</accession>
<feature type="domain" description="Class II aldolase/adducin N-terminal" evidence="17">
    <location>
        <begin position="147"/>
        <end position="329"/>
    </location>
</feature>
<dbReference type="InterPro" id="IPR036409">
    <property type="entry name" value="Aldolase_II/adducin_N_sf"/>
</dbReference>
<dbReference type="InterPro" id="IPR001303">
    <property type="entry name" value="Aldolase_II/adducin_N"/>
</dbReference>
<dbReference type="GO" id="GO:0005516">
    <property type="term" value="F:calmodulin binding"/>
    <property type="evidence" value="ECO:0007669"/>
    <property type="project" value="UniProtKB-KW"/>
</dbReference>
<keyword evidence="6" id="KW-0597">Phosphoprotein</keyword>
<dbReference type="NCBIfam" id="NF005451">
    <property type="entry name" value="PRK07044.1"/>
    <property type="match status" value="1"/>
</dbReference>
<proteinExistence type="inferred from homology"/>
<keyword evidence="4" id="KW-1003">Cell membrane</keyword>
<dbReference type="PANTHER" id="PTHR10672">
    <property type="entry name" value="ADDUCIN"/>
    <property type="match status" value="1"/>
</dbReference>
<evidence type="ECO:0000256" key="10">
    <source>
        <dbReference type="ARBA" id="ARBA00023203"/>
    </source>
</evidence>
<dbReference type="GO" id="GO:0051016">
    <property type="term" value="P:barbed-end actin filament capping"/>
    <property type="evidence" value="ECO:0007669"/>
    <property type="project" value="TreeGrafter"/>
</dbReference>
<evidence type="ECO:0000256" key="6">
    <source>
        <dbReference type="ARBA" id="ARBA00022553"/>
    </source>
</evidence>
<evidence type="ECO:0000256" key="12">
    <source>
        <dbReference type="ARBA" id="ARBA00055853"/>
    </source>
</evidence>
<evidence type="ECO:0000256" key="15">
    <source>
        <dbReference type="ARBA" id="ARBA00076470"/>
    </source>
</evidence>
<dbReference type="GO" id="GO:0005912">
    <property type="term" value="C:adherens junction"/>
    <property type="evidence" value="ECO:0007669"/>
    <property type="project" value="TreeGrafter"/>
</dbReference>
<keyword evidence="7" id="KW-0112">Calmodulin-binding</keyword>
<keyword evidence="8" id="KW-0007">Acetylation</keyword>
<reference evidence="19" key="1">
    <citation type="submission" date="2025-08" db="UniProtKB">
        <authorList>
            <consortium name="RefSeq"/>
        </authorList>
    </citation>
    <scope>IDENTIFICATION</scope>
    <source>
        <strain evidence="19">Wakin</strain>
        <tissue evidence="19">Muscle</tissue>
    </source>
</reference>
<dbReference type="Gene3D" id="3.40.225.10">
    <property type="entry name" value="Class II aldolase/adducin N-terminal domain"/>
    <property type="match status" value="1"/>
</dbReference>
<evidence type="ECO:0000256" key="2">
    <source>
        <dbReference type="ARBA" id="ARBA00004413"/>
    </source>
</evidence>
<evidence type="ECO:0000256" key="5">
    <source>
        <dbReference type="ARBA" id="ARBA00022490"/>
    </source>
</evidence>
<dbReference type="GO" id="GO:0005856">
    <property type="term" value="C:cytoskeleton"/>
    <property type="evidence" value="ECO:0007669"/>
    <property type="project" value="UniProtKB-SubCell"/>
</dbReference>
<evidence type="ECO:0000256" key="3">
    <source>
        <dbReference type="ARBA" id="ARBA00006274"/>
    </source>
</evidence>
<evidence type="ECO:0000256" key="16">
    <source>
        <dbReference type="SAM" id="MobiDB-lite"/>
    </source>
</evidence>
<dbReference type="GO" id="GO:0005886">
    <property type="term" value="C:plasma membrane"/>
    <property type="evidence" value="ECO:0007669"/>
    <property type="project" value="UniProtKB-SubCell"/>
</dbReference>
<feature type="compositionally biased region" description="Basic and acidic residues" evidence="16">
    <location>
        <begin position="598"/>
        <end position="612"/>
    </location>
</feature>